<dbReference type="Proteomes" id="UP001227268">
    <property type="component" value="Unassembled WGS sequence"/>
</dbReference>
<dbReference type="EMBL" id="JASBWT010000005">
    <property type="protein sequence ID" value="KAJ9104588.1"/>
    <property type="molecule type" value="Genomic_DNA"/>
</dbReference>
<keyword evidence="2" id="KW-1185">Reference proteome</keyword>
<reference evidence="1" key="1">
    <citation type="submission" date="2023-04" db="EMBL/GenBank/DDBJ databases">
        <title>Draft Genome sequencing of Naganishia species isolated from polar environments using Oxford Nanopore Technology.</title>
        <authorList>
            <person name="Leo P."/>
            <person name="Venkateswaran K."/>
        </authorList>
    </citation>
    <scope>NUCLEOTIDE SEQUENCE</scope>
    <source>
        <strain evidence="1">MNA-CCFEE 5423</strain>
    </source>
</reference>
<proteinExistence type="predicted"/>
<comment type="caution">
    <text evidence="1">The sequence shown here is derived from an EMBL/GenBank/DDBJ whole genome shotgun (WGS) entry which is preliminary data.</text>
</comment>
<protein>
    <submittedName>
        <fullName evidence="1">Uncharacterized protein</fullName>
    </submittedName>
</protein>
<gene>
    <name evidence="1" type="ORF">QFC21_002086</name>
</gene>
<accession>A0ACC2VYX2</accession>
<sequence length="445" mass="48041">MANAAGNYIYSGIAPLLKMAITIACGFVLARKGMFPQAAARGASYVAMATTWSNWGNLPIAVITTIATQEPFDKSVDPTLGTAYVAVFTLIYNVTFFGMGGCKVCAWDFRPGATEVTPMRKRWFERRQTVSLWVNSLRSHQIKSVPHHSSPAERDLSLAKSNLQHSPILIPDPEAVLVLQNGNSNGSVIRPSASTPSNQTVSFPQICRYRSHQEVVHTVQSLPDTIQLAPVSSSSSRNRAVIPGREYDVPEDAVPKLRYLGEAIERKGNSSGPVSLLQQQKLSTIPRSDALHVDSTEANMIKGRSVWYSTPINIVKLMLTPPSISLFLALPISLVQPLKALFVHVEGWTGGRMPNGPDGKPPLSWLLDTANFLGQICIPLGLILLGSSFARLKLPKPPSKLPISAIVIYSPDGAADTLSAFLALQYAFMFISSAALAAIALAIVA</sequence>
<name>A0ACC2VYX2_9TREE</name>
<evidence type="ECO:0000313" key="1">
    <source>
        <dbReference type="EMBL" id="KAJ9104588.1"/>
    </source>
</evidence>
<organism evidence="1 2">
    <name type="scientific">Naganishia friedmannii</name>
    <dbReference type="NCBI Taxonomy" id="89922"/>
    <lineage>
        <taxon>Eukaryota</taxon>
        <taxon>Fungi</taxon>
        <taxon>Dikarya</taxon>
        <taxon>Basidiomycota</taxon>
        <taxon>Agaricomycotina</taxon>
        <taxon>Tremellomycetes</taxon>
        <taxon>Filobasidiales</taxon>
        <taxon>Filobasidiaceae</taxon>
        <taxon>Naganishia</taxon>
    </lineage>
</organism>
<evidence type="ECO:0000313" key="2">
    <source>
        <dbReference type="Proteomes" id="UP001227268"/>
    </source>
</evidence>